<keyword evidence="1" id="KW-0472">Membrane</keyword>
<keyword evidence="1" id="KW-1133">Transmembrane helix</keyword>
<sequence>MIIAHAPSGYILATSIMGRVASVAVSAKAIVAAGIVGALAPDFDMVYFHVIDNRQTHHHKYLSHWPIIWLTLATASALWFGYARQSKAAILSLVLCVGGVLHVVLDSFVGDIWWFAPFIDQPYAMFTVAAGFKPWWLSFILHWSFAVELAICIWALLIYRGRSNHSLLARRP</sequence>
<keyword evidence="2" id="KW-0378">Hydrolase</keyword>
<evidence type="ECO:0000313" key="3">
    <source>
        <dbReference type="Proteomes" id="UP000634522"/>
    </source>
</evidence>
<feature type="transmembrane region" description="Helical" evidence="1">
    <location>
        <begin position="135"/>
        <end position="159"/>
    </location>
</feature>
<gene>
    <name evidence="2" type="ORF">GPA27_01130</name>
</gene>
<feature type="transmembrane region" description="Helical" evidence="1">
    <location>
        <begin position="61"/>
        <end position="82"/>
    </location>
</feature>
<organism evidence="2 3">
    <name type="scientific">Aromatoleum toluolicum</name>
    <dbReference type="NCBI Taxonomy" id="90060"/>
    <lineage>
        <taxon>Bacteria</taxon>
        <taxon>Pseudomonadati</taxon>
        <taxon>Pseudomonadota</taxon>
        <taxon>Betaproteobacteria</taxon>
        <taxon>Rhodocyclales</taxon>
        <taxon>Rhodocyclaceae</taxon>
        <taxon>Aromatoleum</taxon>
    </lineage>
</organism>
<dbReference type="EMBL" id="WTVS01000002">
    <property type="protein sequence ID" value="NMF95999.1"/>
    <property type="molecule type" value="Genomic_DNA"/>
</dbReference>
<feature type="transmembrane region" description="Helical" evidence="1">
    <location>
        <begin position="20"/>
        <end position="41"/>
    </location>
</feature>
<evidence type="ECO:0000256" key="1">
    <source>
        <dbReference type="SAM" id="Phobius"/>
    </source>
</evidence>
<dbReference type="GO" id="GO:0016787">
    <property type="term" value="F:hydrolase activity"/>
    <property type="evidence" value="ECO:0007669"/>
    <property type="project" value="UniProtKB-KW"/>
</dbReference>
<name>A0ABX1N9R1_9RHOO</name>
<reference evidence="2 3" key="1">
    <citation type="submission" date="2019-12" db="EMBL/GenBank/DDBJ databases">
        <title>Comparative genomics gives insights into the taxonomy of the Azoarcus-Aromatoleum group and reveals separate origins of nif in the plant-associated Azoarcus and non-plant-associated Aromatoleum sub-groups.</title>
        <authorList>
            <person name="Lafos M."/>
            <person name="Maluk M."/>
            <person name="Batista M."/>
            <person name="Junghare M."/>
            <person name="Carmona M."/>
            <person name="Faoro H."/>
            <person name="Cruz L.M."/>
            <person name="Battistoni F."/>
            <person name="De Souza E."/>
            <person name="Pedrosa F."/>
            <person name="Chen W.-M."/>
            <person name="Poole P.S."/>
            <person name="Dixon R.A."/>
            <person name="James E.K."/>
        </authorList>
    </citation>
    <scope>NUCLEOTIDE SEQUENCE [LARGE SCALE GENOMIC DNA]</scope>
    <source>
        <strain evidence="2 3">T</strain>
    </source>
</reference>
<comment type="caution">
    <text evidence="2">The sequence shown here is derived from an EMBL/GenBank/DDBJ whole genome shotgun (WGS) entry which is preliminary data.</text>
</comment>
<keyword evidence="3" id="KW-1185">Reference proteome</keyword>
<protein>
    <submittedName>
        <fullName evidence="2">Metal-dependent hydrolase</fullName>
    </submittedName>
</protein>
<proteinExistence type="predicted"/>
<dbReference type="InterPro" id="IPR007404">
    <property type="entry name" value="YdjM-like"/>
</dbReference>
<evidence type="ECO:0000313" key="2">
    <source>
        <dbReference type="EMBL" id="NMF95999.1"/>
    </source>
</evidence>
<dbReference type="Proteomes" id="UP000634522">
    <property type="component" value="Unassembled WGS sequence"/>
</dbReference>
<dbReference type="RefSeq" id="WP_169136951.1">
    <property type="nucleotide sequence ID" value="NZ_WTVS01000002.1"/>
</dbReference>
<accession>A0ABX1N9R1</accession>
<dbReference type="Pfam" id="PF04307">
    <property type="entry name" value="YdjM"/>
    <property type="match status" value="1"/>
</dbReference>
<feature type="transmembrane region" description="Helical" evidence="1">
    <location>
        <begin position="89"/>
        <end position="115"/>
    </location>
</feature>
<keyword evidence="1" id="KW-0812">Transmembrane</keyword>